<organism evidence="1 2">
    <name type="scientific">Streptomyces ovatisporus</name>
    <dbReference type="NCBI Taxonomy" id="1128682"/>
    <lineage>
        <taxon>Bacteria</taxon>
        <taxon>Bacillati</taxon>
        <taxon>Actinomycetota</taxon>
        <taxon>Actinomycetes</taxon>
        <taxon>Kitasatosporales</taxon>
        <taxon>Streptomycetaceae</taxon>
        <taxon>Streptomyces</taxon>
    </lineage>
</organism>
<accession>A0ABV9A3T3</accession>
<comment type="caution">
    <text evidence="1">The sequence shown here is derived from an EMBL/GenBank/DDBJ whole genome shotgun (WGS) entry which is preliminary data.</text>
</comment>
<dbReference type="InterPro" id="IPR049457">
    <property type="entry name" value="Emfourin"/>
</dbReference>
<sequence length="88" mass="9235">MRITVTRSGGFAGIVRRATLETGQRPDAAELTALARTALTEGRGAPAPVVPDGFHYEIEVDGESARCADPRLTEAQSALVKKVLSEGA</sequence>
<dbReference type="Pfam" id="PF20242">
    <property type="entry name" value="Emfourin"/>
    <property type="match status" value="1"/>
</dbReference>
<dbReference type="RefSeq" id="WP_386442053.1">
    <property type="nucleotide sequence ID" value="NZ_JBHSFH010000003.1"/>
</dbReference>
<reference evidence="2" key="1">
    <citation type="journal article" date="2019" name="Int. J. Syst. Evol. Microbiol.">
        <title>The Global Catalogue of Microorganisms (GCM) 10K type strain sequencing project: providing services to taxonomists for standard genome sequencing and annotation.</title>
        <authorList>
            <consortium name="The Broad Institute Genomics Platform"/>
            <consortium name="The Broad Institute Genome Sequencing Center for Infectious Disease"/>
            <person name="Wu L."/>
            <person name="Ma J."/>
        </authorList>
    </citation>
    <scope>NUCLEOTIDE SEQUENCE [LARGE SCALE GENOMIC DNA]</scope>
    <source>
        <strain evidence="2">CGMCC 4.7357</strain>
    </source>
</reference>
<evidence type="ECO:0000313" key="2">
    <source>
        <dbReference type="Proteomes" id="UP001595997"/>
    </source>
</evidence>
<gene>
    <name evidence="1" type="ORF">ACFPA8_03520</name>
</gene>
<name>A0ABV9A3T3_9ACTN</name>
<proteinExistence type="predicted"/>
<dbReference type="Proteomes" id="UP001595997">
    <property type="component" value="Unassembled WGS sequence"/>
</dbReference>
<keyword evidence="2" id="KW-1185">Reference proteome</keyword>
<evidence type="ECO:0000313" key="1">
    <source>
        <dbReference type="EMBL" id="MFC4493203.1"/>
    </source>
</evidence>
<protein>
    <submittedName>
        <fullName evidence="1">Protealysin inhibitor emfourin</fullName>
    </submittedName>
</protein>
<dbReference type="EMBL" id="JBHSFH010000003">
    <property type="protein sequence ID" value="MFC4493203.1"/>
    <property type="molecule type" value="Genomic_DNA"/>
</dbReference>